<evidence type="ECO:0000256" key="6">
    <source>
        <dbReference type="ARBA" id="ARBA00022723"/>
    </source>
</evidence>
<dbReference type="CDD" id="cd05006">
    <property type="entry name" value="SIS_GmhA"/>
    <property type="match status" value="1"/>
</dbReference>
<dbReference type="Pfam" id="PF13580">
    <property type="entry name" value="SIS_2"/>
    <property type="match status" value="1"/>
</dbReference>
<keyword evidence="6 10" id="KW-0479">Metal-binding</keyword>
<dbReference type="GO" id="GO:0005975">
    <property type="term" value="P:carbohydrate metabolic process"/>
    <property type="evidence" value="ECO:0007669"/>
    <property type="project" value="UniProtKB-UniRule"/>
</dbReference>
<evidence type="ECO:0000256" key="2">
    <source>
        <dbReference type="ARBA" id="ARBA00003172"/>
    </source>
</evidence>
<sequence>MITLNAWLSDAAAVLAATRARGLDATMQAAVDATVTALAANRPLLVCGNGGSAADAQHIVGEMVGRFLKERRALKAICLSSNPAVLTAWSNDYSYETVFSRQVEAYGEPGGVLLGLSTSGNSGNVVKALEAARKLGMATIGLTGEGGGKMAPLCDHLLAVPSRSTPAIQQVHLALYHCYCAAVEERLADA</sequence>
<evidence type="ECO:0000256" key="9">
    <source>
        <dbReference type="ARBA" id="ARBA00023277"/>
    </source>
</evidence>
<feature type="binding site" evidence="10">
    <location>
        <begin position="117"/>
        <end position="119"/>
    </location>
    <ligand>
        <name>substrate</name>
    </ligand>
</feature>
<feature type="binding site" evidence="10">
    <location>
        <position position="122"/>
    </location>
    <ligand>
        <name>substrate</name>
    </ligand>
</feature>
<dbReference type="InterPro" id="IPR004515">
    <property type="entry name" value="Phosphoheptose_Isoase"/>
</dbReference>
<evidence type="ECO:0000313" key="12">
    <source>
        <dbReference type="EMBL" id="SFK19679.1"/>
    </source>
</evidence>
<comment type="subcellular location">
    <subcellularLocation>
        <location evidence="3 10">Cytoplasm</location>
    </subcellularLocation>
</comment>
<feature type="binding site" evidence="10">
    <location>
        <position position="62"/>
    </location>
    <ligand>
        <name>Zn(2+)</name>
        <dbReference type="ChEBI" id="CHEBI:29105"/>
    </ligand>
</feature>
<feature type="binding site" evidence="10">
    <location>
        <position position="177"/>
    </location>
    <ligand>
        <name>Zn(2+)</name>
        <dbReference type="ChEBI" id="CHEBI:29105"/>
    </ligand>
</feature>
<dbReference type="GO" id="GO:0097367">
    <property type="term" value="F:carbohydrate derivative binding"/>
    <property type="evidence" value="ECO:0007669"/>
    <property type="project" value="InterPro"/>
</dbReference>
<dbReference type="InterPro" id="IPR001347">
    <property type="entry name" value="SIS_dom"/>
</dbReference>
<feature type="binding site" evidence="10">
    <location>
        <position position="62"/>
    </location>
    <ligand>
        <name>substrate</name>
    </ligand>
</feature>
<evidence type="ECO:0000256" key="1">
    <source>
        <dbReference type="ARBA" id="ARBA00000348"/>
    </source>
</evidence>
<dbReference type="Gene3D" id="3.40.50.10490">
    <property type="entry name" value="Glucose-6-phosphate isomerase like protein, domain 1"/>
    <property type="match status" value="1"/>
</dbReference>
<comment type="catalytic activity">
    <reaction evidence="1 10">
        <text>2 D-sedoheptulose 7-phosphate = D-glycero-alpha-D-manno-heptose 7-phosphate + D-glycero-beta-D-manno-heptose 7-phosphate</text>
        <dbReference type="Rhea" id="RHEA:27489"/>
        <dbReference type="ChEBI" id="CHEBI:57483"/>
        <dbReference type="ChEBI" id="CHEBI:60203"/>
        <dbReference type="ChEBI" id="CHEBI:60204"/>
        <dbReference type="EC" id="5.3.1.28"/>
    </reaction>
</comment>
<dbReference type="GO" id="GO:0008968">
    <property type="term" value="F:D-sedoheptulose 7-phosphate isomerase activity"/>
    <property type="evidence" value="ECO:0007669"/>
    <property type="project" value="UniProtKB-UniRule"/>
</dbReference>
<dbReference type="EMBL" id="FOSQ01000001">
    <property type="protein sequence ID" value="SFK19679.1"/>
    <property type="molecule type" value="Genomic_DNA"/>
</dbReference>
<dbReference type="InterPro" id="IPR035461">
    <property type="entry name" value="GmhA/DiaA"/>
</dbReference>
<dbReference type="InterPro" id="IPR046348">
    <property type="entry name" value="SIS_dom_sf"/>
</dbReference>
<comment type="pathway">
    <text evidence="10">Carbohydrate biosynthesis; D-glycero-D-manno-heptose 7-phosphate biosynthesis; D-glycero-alpha-D-manno-heptose 7-phosphate and D-glycero-beta-D-manno-heptose 7-phosphate from sedoheptulose 7-phosphate: step 1/1.</text>
</comment>
<keyword evidence="5 10" id="KW-0963">Cytoplasm</keyword>
<name>A0A1I3XK00_9PROT</name>
<dbReference type="PANTHER" id="PTHR30390">
    <property type="entry name" value="SEDOHEPTULOSE 7-PHOSPHATE ISOMERASE / DNAA INITIATOR-ASSOCIATING FACTOR FOR REPLICATION INITIATION"/>
    <property type="match status" value="1"/>
</dbReference>
<evidence type="ECO:0000259" key="11">
    <source>
        <dbReference type="PROSITE" id="PS51464"/>
    </source>
</evidence>
<keyword evidence="8 10" id="KW-0413">Isomerase</keyword>
<dbReference type="GO" id="GO:0005737">
    <property type="term" value="C:cytoplasm"/>
    <property type="evidence" value="ECO:0007669"/>
    <property type="project" value="UniProtKB-SubCell"/>
</dbReference>
<organism evidence="12 13">
    <name type="scientific">Falsiroseomonas stagni DSM 19981</name>
    <dbReference type="NCBI Taxonomy" id="1123062"/>
    <lineage>
        <taxon>Bacteria</taxon>
        <taxon>Pseudomonadati</taxon>
        <taxon>Pseudomonadota</taxon>
        <taxon>Alphaproteobacteria</taxon>
        <taxon>Acetobacterales</taxon>
        <taxon>Roseomonadaceae</taxon>
        <taxon>Falsiroseomonas</taxon>
    </lineage>
</organism>
<protein>
    <recommendedName>
        <fullName evidence="10">Phosphoheptose isomerase</fullName>
        <ecNumber evidence="10">5.3.1.28</ecNumber>
    </recommendedName>
    <alternativeName>
        <fullName evidence="10">Sedoheptulose 7-phosphate isomerase</fullName>
    </alternativeName>
</protein>
<dbReference type="RefSeq" id="WP_092957340.1">
    <property type="nucleotide sequence ID" value="NZ_FOSQ01000001.1"/>
</dbReference>
<evidence type="ECO:0000256" key="5">
    <source>
        <dbReference type="ARBA" id="ARBA00022490"/>
    </source>
</evidence>
<dbReference type="GO" id="GO:0008270">
    <property type="term" value="F:zinc ion binding"/>
    <property type="evidence" value="ECO:0007669"/>
    <property type="project" value="UniProtKB-UniRule"/>
</dbReference>
<comment type="function">
    <text evidence="2 10">Catalyzes the isomerization of sedoheptulose 7-phosphate in D-glycero-D-manno-heptose 7-phosphate.</text>
</comment>
<feature type="binding site" evidence="10">
    <location>
        <position position="169"/>
    </location>
    <ligand>
        <name>Zn(2+)</name>
        <dbReference type="ChEBI" id="CHEBI:29105"/>
    </ligand>
</feature>
<comment type="similarity">
    <text evidence="4 10">Belongs to the SIS family. GmhA subfamily.</text>
</comment>
<dbReference type="GO" id="GO:2001061">
    <property type="term" value="P:D-glycero-D-manno-heptose 7-phosphate biosynthetic process"/>
    <property type="evidence" value="ECO:0007669"/>
    <property type="project" value="UniProtKB-UniPathway"/>
</dbReference>
<accession>A0A1I3XK00</accession>
<proteinExistence type="inferred from homology"/>
<dbReference type="STRING" id="1123062.SAMN02745775_101382"/>
<comment type="subunit">
    <text evidence="10">Homotetramer.</text>
</comment>
<feature type="binding site" evidence="10">
    <location>
        <position position="58"/>
    </location>
    <ligand>
        <name>Zn(2+)</name>
        <dbReference type="ChEBI" id="CHEBI:29105"/>
    </ligand>
</feature>
<evidence type="ECO:0000313" key="13">
    <source>
        <dbReference type="Proteomes" id="UP000199473"/>
    </source>
</evidence>
<feature type="binding site" evidence="10">
    <location>
        <begin position="91"/>
        <end position="92"/>
    </location>
    <ligand>
        <name>substrate</name>
    </ligand>
</feature>
<keyword evidence="13" id="KW-1185">Reference proteome</keyword>
<dbReference type="OrthoDB" id="9810929at2"/>
<feature type="domain" description="SIS" evidence="11">
    <location>
        <begin position="34"/>
        <end position="190"/>
    </location>
</feature>
<dbReference type="HAMAP" id="MF_00067">
    <property type="entry name" value="GmhA"/>
    <property type="match status" value="1"/>
</dbReference>
<dbReference type="PROSITE" id="PS51464">
    <property type="entry name" value="SIS"/>
    <property type="match status" value="1"/>
</dbReference>
<reference evidence="12 13" key="1">
    <citation type="submission" date="2016-10" db="EMBL/GenBank/DDBJ databases">
        <authorList>
            <person name="de Groot N.N."/>
        </authorList>
    </citation>
    <scope>NUCLEOTIDE SEQUENCE [LARGE SCALE GENOMIC DNA]</scope>
    <source>
        <strain evidence="12 13">DSM 19981</strain>
    </source>
</reference>
<dbReference type="AlphaFoldDB" id="A0A1I3XK00"/>
<comment type="miscellaneous">
    <text evidence="10">The reaction produces a racemic mixture of D-glycero-alpha-D-manno-heptose 7-phosphate and D-glycero-beta-D-manno-heptose 7-phosphate.</text>
</comment>
<dbReference type="InterPro" id="IPR050099">
    <property type="entry name" value="SIS_GmhA/DiaA_subfam"/>
</dbReference>
<keyword evidence="7 10" id="KW-0862">Zinc</keyword>
<evidence type="ECO:0000256" key="3">
    <source>
        <dbReference type="ARBA" id="ARBA00004496"/>
    </source>
</evidence>
<feature type="binding site" evidence="10">
    <location>
        <begin position="49"/>
        <end position="51"/>
    </location>
    <ligand>
        <name>substrate</name>
    </ligand>
</feature>
<evidence type="ECO:0000256" key="8">
    <source>
        <dbReference type="ARBA" id="ARBA00023235"/>
    </source>
</evidence>
<comment type="cofactor">
    <cofactor evidence="10">
        <name>Zn(2+)</name>
        <dbReference type="ChEBI" id="CHEBI:29105"/>
    </cofactor>
    <text evidence="10">Binds 1 zinc ion per subunit.</text>
</comment>
<dbReference type="SUPFAM" id="SSF53697">
    <property type="entry name" value="SIS domain"/>
    <property type="match status" value="1"/>
</dbReference>
<evidence type="ECO:0000256" key="7">
    <source>
        <dbReference type="ARBA" id="ARBA00022833"/>
    </source>
</evidence>
<gene>
    <name evidence="10" type="primary">gmhA</name>
    <name evidence="12" type="ORF">SAMN02745775_101382</name>
</gene>
<evidence type="ECO:0000256" key="10">
    <source>
        <dbReference type="HAMAP-Rule" id="MF_00067"/>
    </source>
</evidence>
<feature type="binding site" evidence="10">
    <location>
        <position position="169"/>
    </location>
    <ligand>
        <name>substrate</name>
    </ligand>
</feature>
<dbReference type="Proteomes" id="UP000199473">
    <property type="component" value="Unassembled WGS sequence"/>
</dbReference>
<keyword evidence="9 10" id="KW-0119">Carbohydrate metabolism</keyword>
<dbReference type="UniPathway" id="UPA00041">
    <property type="reaction ID" value="UER00436"/>
</dbReference>
<dbReference type="PANTHER" id="PTHR30390:SF6">
    <property type="entry name" value="DNAA INITIATOR-ASSOCIATING PROTEIN DIAA"/>
    <property type="match status" value="1"/>
</dbReference>
<dbReference type="EC" id="5.3.1.28" evidence="10"/>
<evidence type="ECO:0000256" key="4">
    <source>
        <dbReference type="ARBA" id="ARBA00009894"/>
    </source>
</evidence>